<evidence type="ECO:0000256" key="3">
    <source>
        <dbReference type="ARBA" id="ARBA00023027"/>
    </source>
</evidence>
<dbReference type="GO" id="GO:0008033">
    <property type="term" value="P:tRNA processing"/>
    <property type="evidence" value="ECO:0007669"/>
    <property type="project" value="TreeGrafter"/>
</dbReference>
<comment type="similarity">
    <text evidence="1">Belongs to the KptA/TPT1 family.</text>
</comment>
<dbReference type="EMBL" id="BDIP01004806">
    <property type="protein sequence ID" value="GIQ89214.1"/>
    <property type="molecule type" value="Genomic_DNA"/>
</dbReference>
<evidence type="ECO:0000256" key="1">
    <source>
        <dbReference type="ARBA" id="ARBA00009836"/>
    </source>
</evidence>
<name>A0A9K3D571_9EUKA</name>
<sequence length="108" mass="12077">SLNHPCIVSREELDTIVRESDKQRFSVITIGDTDIIRANQGHSIPVDLGLVPCTPPDTLYHGTIDRFHSSIAEQGLTKQSRHHVHLSESWDTAVQVGRRRQGGLVMLK</sequence>
<evidence type="ECO:0000313" key="4">
    <source>
        <dbReference type="EMBL" id="GIQ89214.1"/>
    </source>
</evidence>
<dbReference type="PANTHER" id="PTHR12684">
    <property type="entry name" value="PUTATIVE PHOSPHOTRANSFERASE"/>
    <property type="match status" value="1"/>
</dbReference>
<accession>A0A9K3D571</accession>
<gene>
    <name evidence="4" type="ORF">KIPB_011626</name>
</gene>
<dbReference type="InterPro" id="IPR002745">
    <property type="entry name" value="Ptrans_KptA/Tpt1"/>
</dbReference>
<keyword evidence="2" id="KW-0808">Transferase</keyword>
<dbReference type="InterPro" id="IPR042081">
    <property type="entry name" value="RNA_2'-PTrans_C"/>
</dbReference>
<dbReference type="SUPFAM" id="SSF56399">
    <property type="entry name" value="ADP-ribosylation"/>
    <property type="match status" value="1"/>
</dbReference>
<organism evidence="4 5">
    <name type="scientific">Kipferlia bialata</name>
    <dbReference type="NCBI Taxonomy" id="797122"/>
    <lineage>
        <taxon>Eukaryota</taxon>
        <taxon>Metamonada</taxon>
        <taxon>Carpediemonas-like organisms</taxon>
        <taxon>Kipferlia</taxon>
    </lineage>
</organism>
<dbReference type="PANTHER" id="PTHR12684:SF2">
    <property type="entry name" value="TRNA 2'-PHOSPHOTRANSFERASE 1"/>
    <property type="match status" value="1"/>
</dbReference>
<evidence type="ECO:0000313" key="5">
    <source>
        <dbReference type="Proteomes" id="UP000265618"/>
    </source>
</evidence>
<feature type="non-terminal residue" evidence="4">
    <location>
        <position position="1"/>
    </location>
</feature>
<keyword evidence="3" id="KW-0520">NAD</keyword>
<comment type="caution">
    <text evidence="4">The sequence shown here is derived from an EMBL/GenBank/DDBJ whole genome shotgun (WGS) entry which is preliminary data.</text>
</comment>
<dbReference type="GO" id="GO:0000215">
    <property type="term" value="F:tRNA 2'-phosphotransferase activity"/>
    <property type="evidence" value="ECO:0007669"/>
    <property type="project" value="TreeGrafter"/>
</dbReference>
<protein>
    <submittedName>
        <fullName evidence="4">Phosphotransferase KptA/Tpt1</fullName>
    </submittedName>
</protein>
<dbReference type="OrthoDB" id="419694at2759"/>
<keyword evidence="5" id="KW-1185">Reference proteome</keyword>
<reference evidence="4 5" key="1">
    <citation type="journal article" date="2018" name="PLoS ONE">
        <title>The draft genome of Kipferlia bialata reveals reductive genome evolution in fornicate parasites.</title>
        <authorList>
            <person name="Tanifuji G."/>
            <person name="Takabayashi S."/>
            <person name="Kume K."/>
            <person name="Takagi M."/>
            <person name="Nakayama T."/>
            <person name="Kamikawa R."/>
            <person name="Inagaki Y."/>
            <person name="Hashimoto T."/>
        </authorList>
    </citation>
    <scope>NUCLEOTIDE SEQUENCE [LARGE SCALE GENOMIC DNA]</scope>
    <source>
        <strain evidence="4">NY0173</strain>
    </source>
</reference>
<dbReference type="Proteomes" id="UP000265618">
    <property type="component" value="Unassembled WGS sequence"/>
</dbReference>
<proteinExistence type="inferred from homology"/>
<dbReference type="Pfam" id="PF01885">
    <property type="entry name" value="PTS_2-RNA"/>
    <property type="match status" value="1"/>
</dbReference>
<dbReference type="Gene3D" id="3.20.170.30">
    <property type="match status" value="1"/>
</dbReference>
<feature type="non-terminal residue" evidence="4">
    <location>
        <position position="108"/>
    </location>
</feature>
<evidence type="ECO:0000256" key="2">
    <source>
        <dbReference type="ARBA" id="ARBA00022679"/>
    </source>
</evidence>
<dbReference type="AlphaFoldDB" id="A0A9K3D571"/>